<proteinExistence type="predicted"/>
<reference evidence="2 3" key="1">
    <citation type="submission" date="2017-04" db="EMBL/GenBank/DDBJ databases">
        <title>Complete Genome Sequence of Streptomyces gilvosporeus F607, a Capable Producer of Natamycin.</title>
        <authorList>
            <person name="Zong G."/>
            <person name="Zhong C."/>
            <person name="Fu J."/>
            <person name="Qin R."/>
            <person name="Cao G."/>
        </authorList>
    </citation>
    <scope>NUCLEOTIDE SEQUENCE [LARGE SCALE GENOMIC DNA]</scope>
    <source>
        <strain evidence="2 3">F607</strain>
    </source>
</reference>
<organism evidence="2 3">
    <name type="scientific">Streptomyces gilvosporeus</name>
    <dbReference type="NCBI Taxonomy" id="553510"/>
    <lineage>
        <taxon>Bacteria</taxon>
        <taxon>Bacillati</taxon>
        <taxon>Actinomycetota</taxon>
        <taxon>Actinomycetes</taxon>
        <taxon>Kitasatosporales</taxon>
        <taxon>Streptomycetaceae</taxon>
        <taxon>Streptomyces</taxon>
    </lineage>
</organism>
<feature type="region of interest" description="Disordered" evidence="1">
    <location>
        <begin position="107"/>
        <end position="126"/>
    </location>
</feature>
<dbReference type="STRING" id="553510.B1H19_03380"/>
<evidence type="ECO:0000313" key="3">
    <source>
        <dbReference type="Proteomes" id="UP000192726"/>
    </source>
</evidence>
<name>A0A1V0TKA6_9ACTN</name>
<evidence type="ECO:0000256" key="1">
    <source>
        <dbReference type="SAM" id="MobiDB-lite"/>
    </source>
</evidence>
<gene>
    <name evidence="2" type="ORF">B1H19_03380</name>
</gene>
<sequence>MGVLAAGGRVGPVCGWVTVAWCVGAGVRAGGRFRLGVAVGVGCDAAGTEGDGLGRWVAAGVDGPGDGVPGDVEDFPGRAWAYPAPRATDPAAAAAATQRVVFPTRRRLRSRRRTAGLPSEGSESVR</sequence>
<keyword evidence="3" id="KW-1185">Reference proteome</keyword>
<accession>A0A1V0TKA6</accession>
<dbReference type="AlphaFoldDB" id="A0A1V0TKA6"/>
<dbReference type="KEGG" id="sgv:B1H19_03380"/>
<protein>
    <submittedName>
        <fullName evidence="2">Uncharacterized protein</fullName>
    </submittedName>
</protein>
<evidence type="ECO:0000313" key="2">
    <source>
        <dbReference type="EMBL" id="ARF53333.1"/>
    </source>
</evidence>
<dbReference type="EMBL" id="CP020569">
    <property type="protein sequence ID" value="ARF53333.1"/>
    <property type="molecule type" value="Genomic_DNA"/>
</dbReference>
<dbReference type="Proteomes" id="UP000192726">
    <property type="component" value="Chromosome"/>
</dbReference>